<gene>
    <name evidence="1" type="ORF">Nepgr_006293</name>
</gene>
<dbReference type="Proteomes" id="UP001279734">
    <property type="component" value="Unassembled WGS sequence"/>
</dbReference>
<evidence type="ECO:0000313" key="2">
    <source>
        <dbReference type="Proteomes" id="UP001279734"/>
    </source>
</evidence>
<sequence>MSQVAAMRETLKRKEAEIEHLKRQLEKPVKLWRNQCLSVLDVLTPISRATKSEEEDYSSDSQGACPA</sequence>
<dbReference type="EMBL" id="BSYO01000005">
    <property type="protein sequence ID" value="GMH04454.1"/>
    <property type="molecule type" value="Genomic_DNA"/>
</dbReference>
<keyword evidence="2" id="KW-1185">Reference proteome</keyword>
<accession>A0AAD3XH76</accession>
<evidence type="ECO:0000313" key="1">
    <source>
        <dbReference type="EMBL" id="GMH04454.1"/>
    </source>
</evidence>
<organism evidence="1 2">
    <name type="scientific">Nepenthes gracilis</name>
    <name type="common">Slender pitcher plant</name>
    <dbReference type="NCBI Taxonomy" id="150966"/>
    <lineage>
        <taxon>Eukaryota</taxon>
        <taxon>Viridiplantae</taxon>
        <taxon>Streptophyta</taxon>
        <taxon>Embryophyta</taxon>
        <taxon>Tracheophyta</taxon>
        <taxon>Spermatophyta</taxon>
        <taxon>Magnoliopsida</taxon>
        <taxon>eudicotyledons</taxon>
        <taxon>Gunneridae</taxon>
        <taxon>Pentapetalae</taxon>
        <taxon>Caryophyllales</taxon>
        <taxon>Nepenthaceae</taxon>
        <taxon>Nepenthes</taxon>
    </lineage>
</organism>
<name>A0AAD3XH76_NEPGR</name>
<protein>
    <submittedName>
        <fullName evidence="1">Uncharacterized protein</fullName>
    </submittedName>
</protein>
<reference evidence="1" key="1">
    <citation type="submission" date="2023-05" db="EMBL/GenBank/DDBJ databases">
        <title>Nepenthes gracilis genome sequencing.</title>
        <authorList>
            <person name="Fukushima K."/>
        </authorList>
    </citation>
    <scope>NUCLEOTIDE SEQUENCE</scope>
    <source>
        <strain evidence="1">SING2019-196</strain>
    </source>
</reference>
<proteinExistence type="predicted"/>
<comment type="caution">
    <text evidence="1">The sequence shown here is derived from an EMBL/GenBank/DDBJ whole genome shotgun (WGS) entry which is preliminary data.</text>
</comment>
<dbReference type="AlphaFoldDB" id="A0AAD3XH76"/>